<keyword evidence="6" id="KW-1185">Reference proteome</keyword>
<dbReference type="Gene3D" id="1.10.10.10">
    <property type="entry name" value="Winged helix-like DNA-binding domain superfamily/Winged helix DNA-binding domain"/>
    <property type="match status" value="1"/>
</dbReference>
<dbReference type="GO" id="GO:0045892">
    <property type="term" value="P:negative regulation of DNA-templated transcription"/>
    <property type="evidence" value="ECO:0007669"/>
    <property type="project" value="TreeGrafter"/>
</dbReference>
<gene>
    <name evidence="5" type="ORF">VZ95_12140</name>
</gene>
<dbReference type="SMART" id="SM00866">
    <property type="entry name" value="UTRA"/>
    <property type="match status" value="1"/>
</dbReference>
<dbReference type="GO" id="GO:0003700">
    <property type="term" value="F:DNA-binding transcription factor activity"/>
    <property type="evidence" value="ECO:0007669"/>
    <property type="project" value="InterPro"/>
</dbReference>
<dbReference type="SUPFAM" id="SSF64288">
    <property type="entry name" value="Chorismate lyase-like"/>
    <property type="match status" value="1"/>
</dbReference>
<dbReference type="Pfam" id="PF07702">
    <property type="entry name" value="UTRA"/>
    <property type="match status" value="1"/>
</dbReference>
<keyword evidence="3" id="KW-0804">Transcription</keyword>
<dbReference type="AlphaFoldDB" id="A0A0F3IRK2"/>
<protein>
    <recommendedName>
        <fullName evidence="4">HTH gntR-type domain-containing protein</fullName>
    </recommendedName>
</protein>
<dbReference type="Pfam" id="PF00392">
    <property type="entry name" value="GntR"/>
    <property type="match status" value="1"/>
</dbReference>
<reference evidence="5 6" key="1">
    <citation type="submission" date="2015-03" db="EMBL/GenBank/DDBJ databases">
        <title>Draft genome sequence of Elstera litoralis.</title>
        <authorList>
            <person name="Rahalkar M.C."/>
            <person name="Dhakephalkar P.K."/>
            <person name="Pore S.D."/>
            <person name="Arora P."/>
            <person name="Kapse N.G."/>
            <person name="Pandit P.S."/>
        </authorList>
    </citation>
    <scope>NUCLEOTIDE SEQUENCE [LARGE SCALE GENOMIC DNA]</scope>
    <source>
        <strain evidence="5 6">Dia-1</strain>
    </source>
</reference>
<dbReference type="InterPro" id="IPR036390">
    <property type="entry name" value="WH_DNA-bd_sf"/>
</dbReference>
<evidence type="ECO:0000256" key="2">
    <source>
        <dbReference type="ARBA" id="ARBA00023125"/>
    </source>
</evidence>
<dbReference type="PANTHER" id="PTHR44846:SF1">
    <property type="entry name" value="MANNOSYL-D-GLYCERATE TRANSPORT_METABOLISM SYSTEM REPRESSOR MNGR-RELATED"/>
    <property type="match status" value="1"/>
</dbReference>
<accession>A0A0F3IRK2</accession>
<name>A0A0F3IRK2_9PROT</name>
<dbReference type="GO" id="GO:0003677">
    <property type="term" value="F:DNA binding"/>
    <property type="evidence" value="ECO:0007669"/>
    <property type="project" value="UniProtKB-KW"/>
</dbReference>
<dbReference type="PRINTS" id="PR00035">
    <property type="entry name" value="HTHGNTR"/>
</dbReference>
<comment type="caution">
    <text evidence="5">The sequence shown here is derived from an EMBL/GenBank/DDBJ whole genome shotgun (WGS) entry which is preliminary data.</text>
</comment>
<dbReference type="NCBIfam" id="TIGR02325">
    <property type="entry name" value="C_P_lyase_phnF"/>
    <property type="match status" value="1"/>
</dbReference>
<dbReference type="InterPro" id="IPR012702">
    <property type="entry name" value="CP_lyase_PhnF"/>
</dbReference>
<dbReference type="PROSITE" id="PS50949">
    <property type="entry name" value="HTH_GNTR"/>
    <property type="match status" value="1"/>
</dbReference>
<dbReference type="CDD" id="cd07377">
    <property type="entry name" value="WHTH_GntR"/>
    <property type="match status" value="1"/>
</dbReference>
<evidence type="ECO:0000256" key="1">
    <source>
        <dbReference type="ARBA" id="ARBA00023015"/>
    </source>
</evidence>
<evidence type="ECO:0000313" key="5">
    <source>
        <dbReference type="EMBL" id="KJV09341.1"/>
    </source>
</evidence>
<dbReference type="InterPro" id="IPR011663">
    <property type="entry name" value="UTRA"/>
</dbReference>
<dbReference type="EMBL" id="LAJY01000300">
    <property type="protein sequence ID" value="KJV09341.1"/>
    <property type="molecule type" value="Genomic_DNA"/>
</dbReference>
<organism evidence="5 6">
    <name type="scientific">Elstera litoralis</name>
    <dbReference type="NCBI Taxonomy" id="552518"/>
    <lineage>
        <taxon>Bacteria</taxon>
        <taxon>Pseudomonadati</taxon>
        <taxon>Pseudomonadota</taxon>
        <taxon>Alphaproteobacteria</taxon>
        <taxon>Rhodospirillales</taxon>
        <taxon>Rhodospirillaceae</taxon>
        <taxon>Elstera</taxon>
    </lineage>
</organism>
<dbReference type="Gene3D" id="3.40.1410.10">
    <property type="entry name" value="Chorismate lyase-like"/>
    <property type="match status" value="1"/>
</dbReference>
<keyword evidence="2" id="KW-0238">DNA-binding</keyword>
<dbReference type="InterPro" id="IPR036388">
    <property type="entry name" value="WH-like_DNA-bd_sf"/>
</dbReference>
<proteinExistence type="predicted"/>
<dbReference type="PANTHER" id="PTHR44846">
    <property type="entry name" value="MANNOSYL-D-GLYCERATE TRANSPORT/METABOLISM SYSTEM REPRESSOR MNGR-RELATED"/>
    <property type="match status" value="1"/>
</dbReference>
<sequence length="245" mass="27243">MDSQKGGSSVRQAVWQKIAETLQQDIRSGLFDNGGRLPTEVVLAARFSVNRHTVRQAIGHLADLGIVVSHQGRGVFLRDAGLEYRVGPRTRLTDNLVRQGRRPEREEVRVETIPAPRAVGRALRLPFSASVQWLSYRTRVEGRLTCLNDHYFPTERFPAIGEDFLRLGSITEALRCAGIEDYLRASTRINARLCSAAEAKQLDLSRGRPLIVTAGVDCDLLGRPISVNQARMVADSVTLTVERDE</sequence>
<dbReference type="SUPFAM" id="SSF46785">
    <property type="entry name" value="Winged helix' DNA-binding domain"/>
    <property type="match status" value="1"/>
</dbReference>
<dbReference type="OrthoDB" id="5454556at2"/>
<evidence type="ECO:0000313" key="6">
    <source>
        <dbReference type="Proteomes" id="UP000033774"/>
    </source>
</evidence>
<dbReference type="Proteomes" id="UP000033774">
    <property type="component" value="Unassembled WGS sequence"/>
</dbReference>
<dbReference type="InterPro" id="IPR050679">
    <property type="entry name" value="Bact_HTH_transcr_reg"/>
</dbReference>
<evidence type="ECO:0000259" key="4">
    <source>
        <dbReference type="PROSITE" id="PS50949"/>
    </source>
</evidence>
<keyword evidence="1" id="KW-0805">Transcription regulation</keyword>
<dbReference type="InterPro" id="IPR000524">
    <property type="entry name" value="Tscrpt_reg_HTH_GntR"/>
</dbReference>
<feature type="domain" description="HTH gntR-type" evidence="4">
    <location>
        <begin position="12"/>
        <end position="80"/>
    </location>
</feature>
<dbReference type="SMART" id="SM00345">
    <property type="entry name" value="HTH_GNTR"/>
    <property type="match status" value="1"/>
</dbReference>
<evidence type="ECO:0000256" key="3">
    <source>
        <dbReference type="ARBA" id="ARBA00023163"/>
    </source>
</evidence>
<dbReference type="InterPro" id="IPR028978">
    <property type="entry name" value="Chorismate_lyase_/UTRA_dom_sf"/>
</dbReference>